<dbReference type="PANTHER" id="PTHR30537:SF3">
    <property type="entry name" value="TRANSCRIPTIONAL REGULATORY PROTEIN"/>
    <property type="match status" value="1"/>
</dbReference>
<feature type="domain" description="HTH lysR-type" evidence="5">
    <location>
        <begin position="31"/>
        <end position="88"/>
    </location>
</feature>
<dbReference type="Gene3D" id="3.40.190.290">
    <property type="match status" value="1"/>
</dbReference>
<protein>
    <submittedName>
        <fullName evidence="6">DNA-binding transcriptional LysR family regulator</fullName>
    </submittedName>
</protein>
<proteinExistence type="inferred from homology"/>
<evidence type="ECO:0000256" key="2">
    <source>
        <dbReference type="ARBA" id="ARBA00023015"/>
    </source>
</evidence>
<dbReference type="InterPro" id="IPR058163">
    <property type="entry name" value="LysR-type_TF_proteobact-type"/>
</dbReference>
<evidence type="ECO:0000313" key="6">
    <source>
        <dbReference type="EMBL" id="MBE1508154.1"/>
    </source>
</evidence>
<dbReference type="Gene3D" id="1.10.10.10">
    <property type="entry name" value="Winged helix-like DNA-binding domain superfamily/Winged helix DNA-binding domain"/>
    <property type="match status" value="1"/>
</dbReference>
<dbReference type="RefSeq" id="WP_192731798.1">
    <property type="nucleotide sequence ID" value="NZ_BAAAVL010000002.1"/>
</dbReference>
<evidence type="ECO:0000313" key="7">
    <source>
        <dbReference type="Proteomes" id="UP000620262"/>
    </source>
</evidence>
<dbReference type="GO" id="GO:0003677">
    <property type="term" value="F:DNA binding"/>
    <property type="evidence" value="ECO:0007669"/>
    <property type="project" value="UniProtKB-KW"/>
</dbReference>
<dbReference type="SUPFAM" id="SSF53850">
    <property type="entry name" value="Periplasmic binding protein-like II"/>
    <property type="match status" value="1"/>
</dbReference>
<keyword evidence="2" id="KW-0805">Transcription regulation</keyword>
<dbReference type="InterPro" id="IPR036388">
    <property type="entry name" value="WH-like_DNA-bd_sf"/>
</dbReference>
<evidence type="ECO:0000256" key="4">
    <source>
        <dbReference type="ARBA" id="ARBA00023163"/>
    </source>
</evidence>
<gene>
    <name evidence="6" type="ORF">H4W29_005399</name>
</gene>
<dbReference type="PROSITE" id="PS50931">
    <property type="entry name" value="HTH_LYSR"/>
    <property type="match status" value="1"/>
</dbReference>
<dbReference type="PANTHER" id="PTHR30537">
    <property type="entry name" value="HTH-TYPE TRANSCRIPTIONAL REGULATOR"/>
    <property type="match status" value="1"/>
</dbReference>
<dbReference type="Proteomes" id="UP000620262">
    <property type="component" value="Unassembled WGS sequence"/>
</dbReference>
<dbReference type="InterPro" id="IPR036390">
    <property type="entry name" value="WH_DNA-bd_sf"/>
</dbReference>
<evidence type="ECO:0000259" key="5">
    <source>
        <dbReference type="PROSITE" id="PS50931"/>
    </source>
</evidence>
<dbReference type="Pfam" id="PF03466">
    <property type="entry name" value="LysR_substrate"/>
    <property type="match status" value="1"/>
</dbReference>
<reference evidence="6 7" key="1">
    <citation type="submission" date="2020-10" db="EMBL/GenBank/DDBJ databases">
        <title>Sequencing the genomes of 1000 actinobacteria strains.</title>
        <authorList>
            <person name="Klenk H.-P."/>
        </authorList>
    </citation>
    <scope>NUCLEOTIDE SEQUENCE [LARGE SCALE GENOMIC DNA]</scope>
    <source>
        <strain evidence="6 7">DSM 7307</strain>
    </source>
</reference>
<keyword evidence="7" id="KW-1185">Reference proteome</keyword>
<evidence type="ECO:0000256" key="1">
    <source>
        <dbReference type="ARBA" id="ARBA00009437"/>
    </source>
</evidence>
<comment type="similarity">
    <text evidence="1">Belongs to the LysR transcriptional regulatory family.</text>
</comment>
<comment type="caution">
    <text evidence="6">The sequence shown here is derived from an EMBL/GenBank/DDBJ whole genome shotgun (WGS) entry which is preliminary data.</text>
</comment>
<dbReference type="Pfam" id="PF00126">
    <property type="entry name" value="HTH_1"/>
    <property type="match status" value="1"/>
</dbReference>
<name>A0ABR9IY75_RHIVS</name>
<organism evidence="6 7">
    <name type="scientific">Rhizobium viscosum</name>
    <name type="common">Arthrobacter viscosus</name>
    <dbReference type="NCBI Taxonomy" id="1673"/>
    <lineage>
        <taxon>Bacteria</taxon>
        <taxon>Pseudomonadati</taxon>
        <taxon>Pseudomonadota</taxon>
        <taxon>Alphaproteobacteria</taxon>
        <taxon>Hyphomicrobiales</taxon>
        <taxon>Rhizobiaceae</taxon>
        <taxon>Rhizobium/Agrobacterium group</taxon>
        <taxon>Rhizobium</taxon>
    </lineage>
</organism>
<evidence type="ECO:0000256" key="3">
    <source>
        <dbReference type="ARBA" id="ARBA00023125"/>
    </source>
</evidence>
<sequence>MNKAFPPLPFGSERADLDKSPLEIRGLLSQPIWRELRTFLAVAKSPSFAQAAELLGTSAPTVSRDVKRLQDQMGSQLVISTFSGVTLTETGRKLAIQVAELDFQLFSLSNDLKDEMDAVTGRVAVSVTSGLAVAIVAPAVPRLNDNYPRLNLDIREQVSLVNFEKNQADLMISLSPISRADVDCVEIGTLHLIPIASRDYLKKSGVPQRQFISQHIYVQCNYYASEREIWDGWRGLVEAGHQTHNCENSLAYFALVRNGAGVGLLGNYVLADPELVPLDLGVHVALPIYLISVANRRQSRPVAAVYDWIVEIFRTNPSFSSRLTFPSGRHEQEESLRRMLETIAPPPPSQFG</sequence>
<keyword evidence="4" id="KW-0804">Transcription</keyword>
<dbReference type="InterPro" id="IPR005119">
    <property type="entry name" value="LysR_subst-bd"/>
</dbReference>
<keyword evidence="3 6" id="KW-0238">DNA-binding</keyword>
<dbReference type="EMBL" id="JADBEC010000002">
    <property type="protein sequence ID" value="MBE1508154.1"/>
    <property type="molecule type" value="Genomic_DNA"/>
</dbReference>
<dbReference type="SUPFAM" id="SSF46785">
    <property type="entry name" value="Winged helix' DNA-binding domain"/>
    <property type="match status" value="1"/>
</dbReference>
<dbReference type="InterPro" id="IPR000847">
    <property type="entry name" value="LysR_HTH_N"/>
</dbReference>
<accession>A0ABR9IY75</accession>